<sequence length="134" mass="15674">MINQNKHYIFFDGECGFCNQAIAWILKRDKKDQFLFVSLQSDLGQQFLSDRNLATNNFQTLYLWKPNAYYLTKTAATMQILKLLGGKYKILSHLNVLPDALSDRFYNILARNRQSISAKNCYVPTEQERKKIIK</sequence>
<proteinExistence type="predicted"/>
<dbReference type="Pfam" id="PF04134">
    <property type="entry name" value="DCC1-like"/>
    <property type="match status" value="1"/>
</dbReference>
<organism evidence="1 2">
    <name type="scientific">Bergeyella porcorum</name>
    <dbReference type="NCBI Taxonomy" id="1735111"/>
    <lineage>
        <taxon>Bacteria</taxon>
        <taxon>Pseudomonadati</taxon>
        <taxon>Bacteroidota</taxon>
        <taxon>Flavobacteriia</taxon>
        <taxon>Flavobacteriales</taxon>
        <taxon>Weeksellaceae</taxon>
        <taxon>Bergeyella</taxon>
    </lineage>
</organism>
<accession>A0AAU0F058</accession>
<dbReference type="PANTHER" id="PTHR33639:SF2">
    <property type="entry name" value="DUF393 DOMAIN-CONTAINING PROTEIN"/>
    <property type="match status" value="1"/>
</dbReference>
<dbReference type="Proteomes" id="UP001432059">
    <property type="component" value="Chromosome"/>
</dbReference>
<evidence type="ECO:0000313" key="2">
    <source>
        <dbReference type="Proteomes" id="UP001432059"/>
    </source>
</evidence>
<dbReference type="GO" id="GO:0015035">
    <property type="term" value="F:protein-disulfide reductase activity"/>
    <property type="evidence" value="ECO:0007669"/>
    <property type="project" value="InterPro"/>
</dbReference>
<dbReference type="KEGG" id="bpor:BPO_0676"/>
<dbReference type="InterPro" id="IPR007263">
    <property type="entry name" value="DCC1-like"/>
</dbReference>
<gene>
    <name evidence="1" type="ORF">BPO_0676</name>
</gene>
<reference evidence="1" key="1">
    <citation type="submission" date="2023-10" db="EMBL/GenBank/DDBJ databases">
        <title>Characterization and whole genome sequencing of a novel strain of Bergeyella porcorum QD2021 isolated from pig.</title>
        <authorList>
            <person name="Liu G."/>
            <person name="Chen C."/>
            <person name="Han X."/>
        </authorList>
    </citation>
    <scope>NUCLEOTIDE SEQUENCE</scope>
    <source>
        <strain evidence="1">QD2021</strain>
    </source>
</reference>
<dbReference type="RefSeq" id="WP_327984966.1">
    <property type="nucleotide sequence ID" value="NZ_CP136426.1"/>
</dbReference>
<protein>
    <submittedName>
        <fullName evidence="1">Thiol-disulfide oxidoreductase</fullName>
    </submittedName>
</protein>
<dbReference type="EMBL" id="CP136426">
    <property type="protein sequence ID" value="WOC51323.1"/>
    <property type="molecule type" value="Genomic_DNA"/>
</dbReference>
<dbReference type="InterPro" id="IPR052927">
    <property type="entry name" value="DCC_oxidoreductase"/>
</dbReference>
<evidence type="ECO:0000313" key="1">
    <source>
        <dbReference type="EMBL" id="WOC51323.1"/>
    </source>
</evidence>
<dbReference type="AlphaFoldDB" id="A0AAU0F058"/>
<dbReference type="PANTHER" id="PTHR33639">
    <property type="entry name" value="THIOL-DISULFIDE OXIDOREDUCTASE DCC"/>
    <property type="match status" value="1"/>
</dbReference>
<keyword evidence="2" id="KW-1185">Reference proteome</keyword>
<name>A0AAU0F058_9FLAO</name>